<dbReference type="EMBL" id="KN848088">
    <property type="protein sequence ID" value="KIX94358.1"/>
    <property type="molecule type" value="Genomic_DNA"/>
</dbReference>
<feature type="transmembrane region" description="Helical" evidence="7">
    <location>
        <begin position="237"/>
        <end position="262"/>
    </location>
</feature>
<proteinExistence type="predicted"/>
<evidence type="ECO:0000259" key="8">
    <source>
        <dbReference type="Pfam" id="PF00324"/>
    </source>
</evidence>
<evidence type="ECO:0000256" key="4">
    <source>
        <dbReference type="ARBA" id="ARBA00022970"/>
    </source>
</evidence>
<evidence type="ECO:0000256" key="3">
    <source>
        <dbReference type="ARBA" id="ARBA00022692"/>
    </source>
</evidence>
<protein>
    <recommendedName>
        <fullName evidence="8">Amino acid permease/ SLC12A domain-containing protein</fullName>
    </recommendedName>
</protein>
<feature type="domain" description="Amino acid permease/ SLC12A" evidence="8">
    <location>
        <begin position="55"/>
        <end position="506"/>
    </location>
</feature>
<dbReference type="AlphaFoldDB" id="A0A0D2KCC1"/>
<feature type="transmembrane region" description="Helical" evidence="7">
    <location>
        <begin position="377"/>
        <end position="396"/>
    </location>
</feature>
<dbReference type="VEuPathDB" id="FungiDB:Z520_10068"/>
<dbReference type="PROSITE" id="PS00218">
    <property type="entry name" value="AMINO_ACID_PERMEASE_1"/>
    <property type="match status" value="1"/>
</dbReference>
<evidence type="ECO:0000256" key="7">
    <source>
        <dbReference type="SAM" id="Phobius"/>
    </source>
</evidence>
<keyword evidence="5 7" id="KW-1133">Transmembrane helix</keyword>
<dbReference type="GeneID" id="27715814"/>
<feature type="transmembrane region" description="Helical" evidence="7">
    <location>
        <begin position="449"/>
        <end position="472"/>
    </location>
</feature>
<dbReference type="PANTHER" id="PTHR43341">
    <property type="entry name" value="AMINO ACID PERMEASE"/>
    <property type="match status" value="1"/>
</dbReference>
<dbReference type="PANTHER" id="PTHR43341:SF37">
    <property type="entry name" value="AMINO ACID TRANSPORTER (EUROFUNG)"/>
    <property type="match status" value="1"/>
</dbReference>
<comment type="subcellular location">
    <subcellularLocation>
        <location evidence="1">Membrane</location>
        <topology evidence="1">Multi-pass membrane protein</topology>
    </subcellularLocation>
</comment>
<dbReference type="FunFam" id="1.20.1740.10:FF:000001">
    <property type="entry name" value="Amino acid permease"/>
    <property type="match status" value="1"/>
</dbReference>
<dbReference type="PIRSF" id="PIRSF006060">
    <property type="entry name" value="AA_transporter"/>
    <property type="match status" value="1"/>
</dbReference>
<dbReference type="InterPro" id="IPR004840">
    <property type="entry name" value="Amino_acid_permease_CS"/>
</dbReference>
<feature type="transmembrane region" description="Helical" evidence="7">
    <location>
        <begin position="274"/>
        <end position="295"/>
    </location>
</feature>
<keyword evidence="4" id="KW-0029">Amino-acid transport</keyword>
<name>A0A0D2KCC1_9EURO</name>
<feature type="transmembrane region" description="Helical" evidence="7">
    <location>
        <begin position="402"/>
        <end position="428"/>
    </location>
</feature>
<keyword evidence="3 7" id="KW-0812">Transmembrane</keyword>
<feature type="transmembrane region" description="Helical" evidence="7">
    <location>
        <begin position="198"/>
        <end position="217"/>
    </location>
</feature>
<keyword evidence="10" id="KW-1185">Reference proteome</keyword>
<organism evidence="9 10">
    <name type="scientific">Fonsecaea multimorphosa CBS 102226</name>
    <dbReference type="NCBI Taxonomy" id="1442371"/>
    <lineage>
        <taxon>Eukaryota</taxon>
        <taxon>Fungi</taxon>
        <taxon>Dikarya</taxon>
        <taxon>Ascomycota</taxon>
        <taxon>Pezizomycotina</taxon>
        <taxon>Eurotiomycetes</taxon>
        <taxon>Chaetothyriomycetidae</taxon>
        <taxon>Chaetothyriales</taxon>
        <taxon>Herpotrichiellaceae</taxon>
        <taxon>Fonsecaea</taxon>
    </lineage>
</organism>
<keyword evidence="2" id="KW-0813">Transport</keyword>
<accession>A0A0D2KCC1</accession>
<evidence type="ECO:0000256" key="1">
    <source>
        <dbReference type="ARBA" id="ARBA00004141"/>
    </source>
</evidence>
<feature type="transmembrane region" description="Helical" evidence="7">
    <location>
        <begin position="123"/>
        <end position="145"/>
    </location>
</feature>
<dbReference type="InterPro" id="IPR050524">
    <property type="entry name" value="APC_YAT"/>
</dbReference>
<evidence type="ECO:0000256" key="6">
    <source>
        <dbReference type="ARBA" id="ARBA00023136"/>
    </source>
</evidence>
<dbReference type="Proteomes" id="UP000053411">
    <property type="component" value="Unassembled WGS sequence"/>
</dbReference>
<dbReference type="Gene3D" id="1.20.1740.10">
    <property type="entry name" value="Amino acid/polyamine transporter I"/>
    <property type="match status" value="1"/>
</dbReference>
<dbReference type="Pfam" id="PF00324">
    <property type="entry name" value="AA_permease"/>
    <property type="match status" value="1"/>
</dbReference>
<dbReference type="GO" id="GO:0016020">
    <property type="term" value="C:membrane"/>
    <property type="evidence" value="ECO:0007669"/>
    <property type="project" value="UniProtKB-SubCell"/>
</dbReference>
<reference evidence="9 10" key="1">
    <citation type="submission" date="2015-01" db="EMBL/GenBank/DDBJ databases">
        <title>The Genome Sequence of Fonsecaea multimorphosa CBS 102226.</title>
        <authorList>
            <consortium name="The Broad Institute Genomics Platform"/>
            <person name="Cuomo C."/>
            <person name="de Hoog S."/>
            <person name="Gorbushina A."/>
            <person name="Stielow B."/>
            <person name="Teixiera M."/>
            <person name="Abouelleil A."/>
            <person name="Chapman S.B."/>
            <person name="Priest M."/>
            <person name="Young S.K."/>
            <person name="Wortman J."/>
            <person name="Nusbaum C."/>
            <person name="Birren B."/>
        </authorList>
    </citation>
    <scope>NUCLEOTIDE SEQUENCE [LARGE SCALE GENOMIC DNA]</scope>
    <source>
        <strain evidence="9 10">CBS 102226</strain>
    </source>
</reference>
<dbReference type="GO" id="GO:0015171">
    <property type="term" value="F:amino acid transmembrane transporter activity"/>
    <property type="evidence" value="ECO:0007669"/>
    <property type="project" value="TreeGrafter"/>
</dbReference>
<gene>
    <name evidence="9" type="ORF">Z520_10068</name>
</gene>
<dbReference type="OrthoDB" id="3900342at2759"/>
<sequence>MGANFEEKDTKVTTAVSTDGTVAEADGLPLEAEPGQIVADWGADSGLSRRLSSRHLLMMSMGASIGQGLWLGSGSTINRGGPVGLLLGYMISGSIGWAVNQCIGEMAVLYPVPSAFPQWTRKFVDPAPAFVLGWAYWFAGAITIGNELQGLTTVVKFWTDAVPTAAWLTIFLIAILLVCTSAVAIFAETETIMTIIKFTWVFIVLIVCIVISAGGAPKGGPIGFRYWNSDPFNHNGFHGFLSVFPTCIFALGGIELTGVVAAEAKNPSKSVPKAVSAVWIRLMFFYVLGSIAVGITTDPNNEDLFGGSGTNASPFVIAFRDSGLPGLAHVMNAIILISVWSCANACAYGATRTPIGLAHIGMAPKIFLKCDKWGRPWGGIIISFLLGGGLCYMNVSETAATVFGWLSDLASLVTLYCWGLIFLCHIRFRAAWKAQGHSLSELPWKTRTFPYLSYYGLLVCTVLIVVEFYLAVWPLHGPTTAANFFANYMSIIAMVVMYIGAKIYYRGPLWIKAENVDLVTGRRYYVDADPDTDNLKKKSKVSPWMFWKAFIGETKF</sequence>
<feature type="transmembrane region" description="Helical" evidence="7">
    <location>
        <begin position="165"/>
        <end position="186"/>
    </location>
</feature>
<dbReference type="InterPro" id="IPR004841">
    <property type="entry name" value="AA-permease/SLC12A_dom"/>
</dbReference>
<evidence type="ECO:0000256" key="2">
    <source>
        <dbReference type="ARBA" id="ARBA00022448"/>
    </source>
</evidence>
<evidence type="ECO:0000313" key="10">
    <source>
        <dbReference type="Proteomes" id="UP000053411"/>
    </source>
</evidence>
<keyword evidence="6 7" id="KW-0472">Membrane</keyword>
<evidence type="ECO:0000313" key="9">
    <source>
        <dbReference type="EMBL" id="KIX94358.1"/>
    </source>
</evidence>
<dbReference type="RefSeq" id="XP_016628481.1">
    <property type="nucleotide sequence ID" value="XM_016780562.1"/>
</dbReference>
<dbReference type="STRING" id="1442371.A0A0D2KCC1"/>
<feature type="transmembrane region" description="Helical" evidence="7">
    <location>
        <begin position="484"/>
        <end position="505"/>
    </location>
</feature>
<evidence type="ECO:0000256" key="5">
    <source>
        <dbReference type="ARBA" id="ARBA00022989"/>
    </source>
</evidence>
<feature type="transmembrane region" description="Helical" evidence="7">
    <location>
        <begin position="330"/>
        <end position="350"/>
    </location>
</feature>